<accession>A0A1A0QR89</accession>
<dbReference type="Proteomes" id="UP000093902">
    <property type="component" value="Unassembled WGS sequence"/>
</dbReference>
<sequence length="139" mass="15059">MIAGSIGWWVFDSTVLRDRRLQKDAAVIQCIDTIRDSIRQDLRSGGTNETDSNTIADGAQFSAVHGKPGPLVFDDQGVPARLGKKRSSVLTDWLIVGHVSLDSSPPFGSQLGSDNGFSCSVIVFDDNTIHVGNRQVFRA</sequence>
<reference evidence="2" key="1">
    <citation type="submission" date="2016-06" db="EMBL/GenBank/DDBJ databases">
        <authorList>
            <person name="Sutton G."/>
            <person name="Brinkac L."/>
            <person name="Sanka R."/>
            <person name="Adams M."/>
            <person name="Lau E."/>
            <person name="Mehaffy C."/>
            <person name="Tameris M."/>
            <person name="Hatherill M."/>
            <person name="Hanekom W."/>
            <person name="Mahomed H."/>
            <person name="Mcshane H."/>
        </authorList>
    </citation>
    <scope>NUCLEOTIDE SEQUENCE [LARGE SCALE GENOMIC DNA]</scope>
    <source>
        <strain evidence="2">852002-51209_SCH5440388</strain>
    </source>
</reference>
<evidence type="ECO:0000313" key="1">
    <source>
        <dbReference type="EMBL" id="OBB24715.1"/>
    </source>
</evidence>
<dbReference type="EMBL" id="LZSO01000039">
    <property type="protein sequence ID" value="OBB24715.1"/>
    <property type="molecule type" value="Genomic_DNA"/>
</dbReference>
<name>A0A1A0QR89_MYCPR</name>
<evidence type="ECO:0000313" key="2">
    <source>
        <dbReference type="Proteomes" id="UP000093902"/>
    </source>
</evidence>
<comment type="caution">
    <text evidence="1">The sequence shown here is derived from an EMBL/GenBank/DDBJ whole genome shotgun (WGS) entry which is preliminary data.</text>
</comment>
<protein>
    <submittedName>
        <fullName evidence="1">Uncharacterized protein</fullName>
    </submittedName>
</protein>
<organism evidence="1 2">
    <name type="scientific">Mycolicibacterium peregrinum</name>
    <name type="common">Mycobacterium peregrinum</name>
    <dbReference type="NCBI Taxonomy" id="43304"/>
    <lineage>
        <taxon>Bacteria</taxon>
        <taxon>Bacillati</taxon>
        <taxon>Actinomycetota</taxon>
        <taxon>Actinomycetes</taxon>
        <taxon>Mycobacteriales</taxon>
        <taxon>Mycobacteriaceae</taxon>
        <taxon>Mycolicibacterium</taxon>
    </lineage>
</organism>
<proteinExistence type="predicted"/>
<gene>
    <name evidence="1" type="ORF">A5792_29705</name>
</gene>
<dbReference type="OrthoDB" id="9981784at2"/>
<dbReference type="AlphaFoldDB" id="A0A1A0QR89"/>